<dbReference type="GO" id="GO:0016579">
    <property type="term" value="P:protein deubiquitination"/>
    <property type="evidence" value="ECO:0007669"/>
    <property type="project" value="InterPro"/>
</dbReference>
<evidence type="ECO:0000256" key="1">
    <source>
        <dbReference type="ARBA" id="ARBA00000707"/>
    </source>
</evidence>
<comment type="caution">
    <text evidence="10">The sequence shown here is derived from an EMBL/GenBank/DDBJ whole genome shotgun (WGS) entry which is preliminary data.</text>
</comment>
<dbReference type="EC" id="3.4.19.12" evidence="3"/>
<evidence type="ECO:0000256" key="7">
    <source>
        <dbReference type="ARBA" id="ARBA00022807"/>
    </source>
</evidence>
<dbReference type="AlphaFoldDB" id="A0A0E9NAA5"/>
<dbReference type="PROSITE" id="PS00973">
    <property type="entry name" value="USP_2"/>
    <property type="match status" value="1"/>
</dbReference>
<feature type="region of interest" description="Disordered" evidence="8">
    <location>
        <begin position="506"/>
        <end position="539"/>
    </location>
</feature>
<evidence type="ECO:0000313" key="11">
    <source>
        <dbReference type="Proteomes" id="UP000033140"/>
    </source>
</evidence>
<evidence type="ECO:0000256" key="4">
    <source>
        <dbReference type="ARBA" id="ARBA00022670"/>
    </source>
</evidence>
<reference evidence="10 11" key="2">
    <citation type="journal article" date="2014" name="J. Gen. Appl. Microbiol.">
        <title>The early diverging ascomycetous budding yeast Saitoella complicata has three histone deacetylases belonging to the Clr6, Hos2, and Rpd3 lineages.</title>
        <authorList>
            <person name="Nishida H."/>
            <person name="Matsumoto T."/>
            <person name="Kondo S."/>
            <person name="Hamamoto M."/>
            <person name="Yoshikawa H."/>
        </authorList>
    </citation>
    <scope>NUCLEOTIDE SEQUENCE [LARGE SCALE GENOMIC DNA]</scope>
    <source>
        <strain evidence="10 11">NRRL Y-17804</strain>
    </source>
</reference>
<dbReference type="InterPro" id="IPR013919">
    <property type="entry name" value="Pex16"/>
</dbReference>
<keyword evidence="6" id="KW-0378">Hydrolase</keyword>
<dbReference type="InterPro" id="IPR038765">
    <property type="entry name" value="Papain-like_cys_pep_sf"/>
</dbReference>
<dbReference type="GO" id="GO:0004843">
    <property type="term" value="F:cysteine-type deubiquitinase activity"/>
    <property type="evidence" value="ECO:0007669"/>
    <property type="project" value="UniProtKB-EC"/>
</dbReference>
<keyword evidence="4" id="KW-0645">Protease</keyword>
<accession>A0A0E9NAA5</accession>
<feature type="region of interest" description="Disordered" evidence="8">
    <location>
        <begin position="39"/>
        <end position="93"/>
    </location>
</feature>
<dbReference type="FunFam" id="3.90.70.10:FF:000119">
    <property type="entry name" value="Ubiquitin specific peptidase 36"/>
    <property type="match status" value="1"/>
</dbReference>
<dbReference type="EMBL" id="BACD03000003">
    <property type="protein sequence ID" value="GAO46335.1"/>
    <property type="molecule type" value="Genomic_DNA"/>
</dbReference>
<feature type="compositionally biased region" description="Acidic residues" evidence="8">
    <location>
        <begin position="76"/>
        <end position="91"/>
    </location>
</feature>
<gene>
    <name evidence="10" type="ORF">G7K_0567-t1</name>
</gene>
<dbReference type="InterPro" id="IPR050164">
    <property type="entry name" value="Peptidase_C19"/>
</dbReference>
<dbReference type="Pfam" id="PF00443">
    <property type="entry name" value="UCH"/>
    <property type="match status" value="1"/>
</dbReference>
<evidence type="ECO:0000256" key="8">
    <source>
        <dbReference type="SAM" id="MobiDB-lite"/>
    </source>
</evidence>
<feature type="domain" description="USP" evidence="9">
    <location>
        <begin position="119"/>
        <end position="429"/>
    </location>
</feature>
<keyword evidence="11" id="KW-1185">Reference proteome</keyword>
<feature type="region of interest" description="Disordered" evidence="8">
    <location>
        <begin position="432"/>
        <end position="466"/>
    </location>
</feature>
<dbReference type="PROSITE" id="PS00972">
    <property type="entry name" value="USP_1"/>
    <property type="match status" value="1"/>
</dbReference>
<evidence type="ECO:0000256" key="3">
    <source>
        <dbReference type="ARBA" id="ARBA00012759"/>
    </source>
</evidence>
<comment type="similarity">
    <text evidence="2">Belongs to the peptidase C19 family.</text>
</comment>
<dbReference type="PANTHER" id="PTHR24006:SF758">
    <property type="entry name" value="UBIQUITIN CARBOXYL-TERMINAL HYDROLASE 36"/>
    <property type="match status" value="1"/>
</dbReference>
<dbReference type="STRING" id="698492.A0A0E9NAA5"/>
<dbReference type="InterPro" id="IPR018200">
    <property type="entry name" value="USP_CS"/>
</dbReference>
<reference evidence="10 11" key="3">
    <citation type="journal article" date="2015" name="Genome Announc.">
        <title>Draft Genome Sequence of the Archiascomycetous Yeast Saitoella complicata.</title>
        <authorList>
            <person name="Yamauchi K."/>
            <person name="Kondo S."/>
            <person name="Hamamoto M."/>
            <person name="Takahashi Y."/>
            <person name="Ogura Y."/>
            <person name="Hayashi T."/>
            <person name="Nishida H."/>
        </authorList>
    </citation>
    <scope>NUCLEOTIDE SEQUENCE [LARGE SCALE GENOMIC DNA]</scope>
    <source>
        <strain evidence="10 11">NRRL Y-17804</strain>
    </source>
</reference>
<comment type="catalytic activity">
    <reaction evidence="1">
        <text>Thiol-dependent hydrolysis of ester, thioester, amide, peptide and isopeptide bonds formed by the C-terminal Gly of ubiquitin (a 76-residue protein attached to proteins as an intracellular targeting signal).</text>
        <dbReference type="EC" id="3.4.19.12"/>
    </reaction>
</comment>
<dbReference type="InterPro" id="IPR028889">
    <property type="entry name" value="USP"/>
</dbReference>
<reference evidence="10 11" key="1">
    <citation type="journal article" date="2011" name="J. Gen. Appl. Microbiol.">
        <title>Draft genome sequencing of the enigmatic yeast Saitoella complicata.</title>
        <authorList>
            <person name="Nishida H."/>
            <person name="Hamamoto M."/>
            <person name="Sugiyama J."/>
        </authorList>
    </citation>
    <scope>NUCLEOTIDE SEQUENCE [LARGE SCALE GENOMIC DNA]</scope>
    <source>
        <strain evidence="10 11">NRRL Y-17804</strain>
    </source>
</reference>
<proteinExistence type="inferred from homology"/>
<evidence type="ECO:0000313" key="10">
    <source>
        <dbReference type="EMBL" id="GAO46335.1"/>
    </source>
</evidence>
<dbReference type="Pfam" id="PF08610">
    <property type="entry name" value="Pex16"/>
    <property type="match status" value="1"/>
</dbReference>
<dbReference type="InterPro" id="IPR001394">
    <property type="entry name" value="Peptidase_C19_UCH"/>
</dbReference>
<evidence type="ECO:0000256" key="2">
    <source>
        <dbReference type="ARBA" id="ARBA00009085"/>
    </source>
</evidence>
<dbReference type="GO" id="GO:0005634">
    <property type="term" value="C:nucleus"/>
    <property type="evidence" value="ECO:0007669"/>
    <property type="project" value="TreeGrafter"/>
</dbReference>
<dbReference type="Proteomes" id="UP000033140">
    <property type="component" value="Unassembled WGS sequence"/>
</dbReference>
<dbReference type="GO" id="GO:0005829">
    <property type="term" value="C:cytosol"/>
    <property type="evidence" value="ECO:0007669"/>
    <property type="project" value="TreeGrafter"/>
</dbReference>
<protein>
    <recommendedName>
        <fullName evidence="3">ubiquitinyl hydrolase 1</fullName>
        <ecNumber evidence="3">3.4.19.12</ecNumber>
    </recommendedName>
</protein>
<dbReference type="PANTHER" id="PTHR24006">
    <property type="entry name" value="UBIQUITIN CARBOXYL-TERMINAL HYDROLASE"/>
    <property type="match status" value="1"/>
</dbReference>
<dbReference type="GO" id="GO:0006508">
    <property type="term" value="P:proteolysis"/>
    <property type="evidence" value="ECO:0007669"/>
    <property type="project" value="UniProtKB-KW"/>
</dbReference>
<evidence type="ECO:0000256" key="6">
    <source>
        <dbReference type="ARBA" id="ARBA00022801"/>
    </source>
</evidence>
<dbReference type="Gene3D" id="3.90.70.10">
    <property type="entry name" value="Cysteine proteinases"/>
    <property type="match status" value="1"/>
</dbReference>
<keyword evidence="5" id="KW-0833">Ubl conjugation pathway</keyword>
<organism evidence="10 11">
    <name type="scientific">Saitoella complicata (strain BCRC 22490 / CBS 7301 / JCM 7358 / NBRC 10748 / NRRL Y-17804)</name>
    <dbReference type="NCBI Taxonomy" id="698492"/>
    <lineage>
        <taxon>Eukaryota</taxon>
        <taxon>Fungi</taxon>
        <taxon>Dikarya</taxon>
        <taxon>Ascomycota</taxon>
        <taxon>Taphrinomycotina</taxon>
        <taxon>Taphrinomycotina incertae sedis</taxon>
        <taxon>Saitoella</taxon>
    </lineage>
</organism>
<keyword evidence="7" id="KW-0788">Thiol protease</keyword>
<dbReference type="PROSITE" id="PS50235">
    <property type="entry name" value="USP_3"/>
    <property type="match status" value="1"/>
</dbReference>
<evidence type="ECO:0000259" key="9">
    <source>
        <dbReference type="PROSITE" id="PS50235"/>
    </source>
</evidence>
<dbReference type="CDD" id="cd02661">
    <property type="entry name" value="Peptidase_C19E"/>
    <property type="match status" value="1"/>
</dbReference>
<name>A0A0E9NAA5_SAICN</name>
<sequence length="1028" mass="114529">MATMTMPAQNGDALGNIFSISANKHSLKDLLAEPVRFRKATSSADGPDLTKKYTPLNRPPRTAEDKSKPNGVPKEDESEGSEPTADEDGGDVLEKPQKVLFPANQLPTTWGSSVYQPAPGLDNLGNTCFLNSVMQAMMHVPPLARYLLSGVHSAECRMNDCVFCAMEEHAGKCYPNGGKGRAKAFAPKGIVGKLRHISKLFRLGRQEDAHEFMRCLIDAMQKSALQGHKKLDPRSQETTVIHRIFGGYIRQQVRCLKCKHPSNTYQPMLDISLDIGGGAGNSIESALAAFVKNEKLSGRNKYKCEKCRTLVDALKGSVIYQAPPVLTLHLKRFTFGGGFQSSKIGRHVQFGETLDIAPYMAPNQAQSISKYNLAGVVVHEGGSTRSGHYIGFGKGSNGVWMEFDDAHSSNVSVSTVLKQKAYILVYTKGSEKSSFKPTTPAKVNGTASTDSPASERGSAPKSKVNPFAMNLAAKAAPKRARDEELGIPVVRANGFSKEFKKNASKDYDSRIAKKRKRQSDAGPGGHIPSPPKSRKSLGIDMGSKVKRIAMMKARRSLETAIVKQSASPLPIQPKNLRIHSRESQRDVIMDFFRAYDKFILANAGQVSSIESTLRSLTYVLPGRFKDAELAGETLHSILQLVGIYHDSLLAKAVAGLPSSVQKPTPTPHSRYTKFWLSSNSKYKHIALMIVVVQYTELLLEMMAKKKWGEKGRWRTIIGIEGFKAACRLCLLQLTKSRPLVEPPMPGREIDPETLEDLKTKARHPMSDHASVSEQSEVFDDGHWKMPRTGKILPTMTSNHADSVTDFLLRKVLTVDDVKPPLQLLHKLRGLGKVAEVLYILRPVIYAVLMRHWSKNKNSRWKPWLVGLAMEYLARQMSKKDFEMHVPGGMKALTRLEREEMKRRMWAMGWWALRGAFYEDITKPFMDGVAGWLEKKPLIGLAVLLFYRNIVSAHIYSLKYRAGYISGVSSFLELARLHVARVVARIYLYSKKKQNAFLNCKKECLCNTPYQSKGVTVTQLWLTYRMCQK</sequence>
<dbReference type="SUPFAM" id="SSF54001">
    <property type="entry name" value="Cysteine proteinases"/>
    <property type="match status" value="1"/>
</dbReference>
<evidence type="ECO:0000256" key="5">
    <source>
        <dbReference type="ARBA" id="ARBA00022786"/>
    </source>
</evidence>